<evidence type="ECO:0000256" key="2">
    <source>
        <dbReference type="ARBA" id="ARBA00023136"/>
    </source>
</evidence>
<reference evidence="4 5" key="1">
    <citation type="submission" date="2022-01" db="EMBL/GenBank/DDBJ databases">
        <title>Flavihumibacter sp. nov., isolated from sediment of a river.</title>
        <authorList>
            <person name="Liu H."/>
        </authorList>
    </citation>
    <scope>NUCLEOTIDE SEQUENCE [LARGE SCALE GENOMIC DNA]</scope>
    <source>
        <strain evidence="4 5">RY-1</strain>
    </source>
</reference>
<comment type="subcellular location">
    <subcellularLocation>
        <location evidence="1">Membrane</location>
    </subcellularLocation>
</comment>
<protein>
    <submittedName>
        <fullName evidence="4">BamA/TamA family outer membrane protein</fullName>
    </submittedName>
</protein>
<dbReference type="PROSITE" id="PS51257">
    <property type="entry name" value="PROKAR_LIPOPROTEIN"/>
    <property type="match status" value="1"/>
</dbReference>
<name>A0ABS9BEG0_9BACT</name>
<comment type="caution">
    <text evidence="4">The sequence shown here is derived from an EMBL/GenBank/DDBJ whole genome shotgun (WGS) entry which is preliminary data.</text>
</comment>
<keyword evidence="5" id="KW-1185">Reference proteome</keyword>
<evidence type="ECO:0000313" key="5">
    <source>
        <dbReference type="Proteomes" id="UP001200145"/>
    </source>
</evidence>
<sequence length="775" mass="89676">MPFTKNNYIRTSWLRVYGYALLFLVTGCKVIKNYPSPQPFVYKTTIKLDAKLPSTERANLISKIENQLSDSLQVRYSKKGFLKKQLDRPAVFDTTYAVESVRYIDDLLRAYGYMYGKISWDSSLTQVEDQKRVTTTFRVNPGKVLRLDSIGFDFRDSTLQTLVQSSRKESTLKKGDPYSNEKVSAEIDRMLNVFRDNGYLKITRQDVYAEVDTIVAALIDPGLDPFEQIRLLEEVQKRRENPQIDIIFKQRGTENPEHLQQYRFRYIRFYPDLSIVADSSMFAKKDTVSRRNISVIRSRNMTKPSFLIRNNQLTPGNLYRQKDVYRTNNVFQQMSAWQQVGIDLFPVDSLGVVDADVNMYLAKKQNISVDVEASRNATDLITTTNLFGLALNFGLQDRNLSKQSVLASTNFRFGIELGNQGRIIQTFQTSITQSFTIPKFVTPFKIPRERRLQSSRTLLSASGSITNLRDFLRVQSINTSIGYEWTNSKNRNWYYSPLNVEYVRLYKTDSFFKQAAIIPNLENFYNDGLIISQYLILRNAWARNKKVYNLKIQLEESGGIFGNFKQFDLRARLFRFAKADIDFRHYINRGSTSWAFRFFVGMGIPYGKQYDTLGNIITEPNLPFFKSYFAGGPSSMRAWQVRQLGPGSSKFFQGTNTFRFADFQLESNIEYRFPLGTLFGINLKSAFFADIGNIWYRNNQGNPALDAGVFKLKNLYRDIAVAGGTSLRLDFNYFMIRFDWAYKLKDPLFAEQQNGWFQNVNLLKGQFQLGINAPF</sequence>
<evidence type="ECO:0000313" key="4">
    <source>
        <dbReference type="EMBL" id="MCF1713482.1"/>
    </source>
</evidence>
<dbReference type="Proteomes" id="UP001200145">
    <property type="component" value="Unassembled WGS sequence"/>
</dbReference>
<feature type="domain" description="Bacterial surface antigen (D15)" evidence="3">
    <location>
        <begin position="575"/>
        <end position="764"/>
    </location>
</feature>
<dbReference type="Gene3D" id="2.40.160.50">
    <property type="entry name" value="membrane protein fhac: a member of the omp85/tpsb transporter family"/>
    <property type="match status" value="1"/>
</dbReference>
<dbReference type="Pfam" id="PF01103">
    <property type="entry name" value="Omp85"/>
    <property type="match status" value="1"/>
</dbReference>
<keyword evidence="2" id="KW-0472">Membrane</keyword>
<dbReference type="InterPro" id="IPR000184">
    <property type="entry name" value="Bac_surfAg_D15"/>
</dbReference>
<accession>A0ABS9BEG0</accession>
<dbReference type="EMBL" id="JAKEVY010000001">
    <property type="protein sequence ID" value="MCF1713482.1"/>
    <property type="molecule type" value="Genomic_DNA"/>
</dbReference>
<organism evidence="4 5">
    <name type="scientific">Flavihumibacter fluminis</name>
    <dbReference type="NCBI Taxonomy" id="2909236"/>
    <lineage>
        <taxon>Bacteria</taxon>
        <taxon>Pseudomonadati</taxon>
        <taxon>Bacteroidota</taxon>
        <taxon>Chitinophagia</taxon>
        <taxon>Chitinophagales</taxon>
        <taxon>Chitinophagaceae</taxon>
        <taxon>Flavihumibacter</taxon>
    </lineage>
</organism>
<dbReference type="RefSeq" id="WP_234864012.1">
    <property type="nucleotide sequence ID" value="NZ_JAKEVY010000001.1"/>
</dbReference>
<gene>
    <name evidence="4" type="ORF">L0U88_02425</name>
</gene>
<evidence type="ECO:0000256" key="1">
    <source>
        <dbReference type="ARBA" id="ARBA00004370"/>
    </source>
</evidence>
<evidence type="ECO:0000259" key="3">
    <source>
        <dbReference type="Pfam" id="PF01103"/>
    </source>
</evidence>
<proteinExistence type="predicted"/>